<name>A0A5B7KER5_PORTR</name>
<reference evidence="1 2" key="1">
    <citation type="submission" date="2019-05" db="EMBL/GenBank/DDBJ databases">
        <title>Another draft genome of Portunus trituberculatus and its Hox gene families provides insights of decapod evolution.</title>
        <authorList>
            <person name="Jeong J.-H."/>
            <person name="Song I."/>
            <person name="Kim S."/>
            <person name="Choi T."/>
            <person name="Kim D."/>
            <person name="Ryu S."/>
            <person name="Kim W."/>
        </authorList>
    </citation>
    <scope>NUCLEOTIDE SEQUENCE [LARGE SCALE GENOMIC DNA]</scope>
    <source>
        <tissue evidence="1">Muscle</tissue>
    </source>
</reference>
<keyword evidence="2" id="KW-1185">Reference proteome</keyword>
<comment type="caution">
    <text evidence="1">The sequence shown here is derived from an EMBL/GenBank/DDBJ whole genome shotgun (WGS) entry which is preliminary data.</text>
</comment>
<accession>A0A5B7KER5</accession>
<protein>
    <submittedName>
        <fullName evidence="1">Uncharacterized protein</fullName>
    </submittedName>
</protein>
<dbReference type="EMBL" id="VSRR010136562">
    <property type="protein sequence ID" value="MPD03539.1"/>
    <property type="molecule type" value="Genomic_DNA"/>
</dbReference>
<proteinExistence type="predicted"/>
<evidence type="ECO:0000313" key="2">
    <source>
        <dbReference type="Proteomes" id="UP000324222"/>
    </source>
</evidence>
<dbReference type="Proteomes" id="UP000324222">
    <property type="component" value="Unassembled WGS sequence"/>
</dbReference>
<gene>
    <name evidence="1" type="ORF">E2C01_099180</name>
</gene>
<organism evidence="1 2">
    <name type="scientific">Portunus trituberculatus</name>
    <name type="common">Swimming crab</name>
    <name type="synonym">Neptunus trituberculatus</name>
    <dbReference type="NCBI Taxonomy" id="210409"/>
    <lineage>
        <taxon>Eukaryota</taxon>
        <taxon>Metazoa</taxon>
        <taxon>Ecdysozoa</taxon>
        <taxon>Arthropoda</taxon>
        <taxon>Crustacea</taxon>
        <taxon>Multicrustacea</taxon>
        <taxon>Malacostraca</taxon>
        <taxon>Eumalacostraca</taxon>
        <taxon>Eucarida</taxon>
        <taxon>Decapoda</taxon>
        <taxon>Pleocyemata</taxon>
        <taxon>Brachyura</taxon>
        <taxon>Eubrachyura</taxon>
        <taxon>Portunoidea</taxon>
        <taxon>Portunidae</taxon>
        <taxon>Portuninae</taxon>
        <taxon>Portunus</taxon>
    </lineage>
</organism>
<sequence length="239" mass="25318">MGAEWQTPASTSWNGGWPPGMGAVWQMLICFLDSGAATGHGRLMAVSNPTPVNKAKGTRRTGHFLTCTADKTTGGDKRLAAWNGSRMTDATINISDRSLVARHGSCMANTDLCMLGSGAAAGYGRLMAVANPTTINRTAAWQPPDVVGPAANAGTISTLGPAALACPGLCITPLVPGWESSTWEARLETRVGGILGRGEKEGNWPNVSSIIHMRFCSWCDKGEDFTYRKKKPSSSQYDL</sequence>
<evidence type="ECO:0000313" key="1">
    <source>
        <dbReference type="EMBL" id="MPD03539.1"/>
    </source>
</evidence>
<dbReference type="AlphaFoldDB" id="A0A5B7KER5"/>